<keyword evidence="4" id="KW-0418">Kinase</keyword>
<dbReference type="SMART" id="SM00146">
    <property type="entry name" value="PI3Kc"/>
    <property type="match status" value="1"/>
</dbReference>
<dbReference type="GO" id="GO:0046854">
    <property type="term" value="P:phosphatidylinositol phosphate biosynthetic process"/>
    <property type="evidence" value="ECO:0007669"/>
    <property type="project" value="InterPro"/>
</dbReference>
<dbReference type="GO" id="GO:0004430">
    <property type="term" value="F:1-phosphatidylinositol 4-kinase activity"/>
    <property type="evidence" value="ECO:0007669"/>
    <property type="project" value="UniProtKB-EC"/>
</dbReference>
<dbReference type="PROSITE" id="PS50290">
    <property type="entry name" value="PI3_4_KINASE_3"/>
    <property type="match status" value="1"/>
</dbReference>
<dbReference type="AlphaFoldDB" id="A0A1R2BS42"/>
<evidence type="ECO:0000313" key="7">
    <source>
        <dbReference type="Proteomes" id="UP000187209"/>
    </source>
</evidence>
<sequence length="724" mass="84181">MSREIYPETAEESLISPQPRKQKFCLSIFSCFCCCCIKNQKEITRKFWAKLWSKLSNKKDFDPVYTTLFHLYSQQPAIEELKRCNISPDPKKSSREDLEFYVPQICNLLLFIYNEDVKALLMTILYMCRESFYFAHRVLWCLNSTNFRDIEATHLDPYILIQTISKVAKEHARLYIEKWQKIEEVAKEIGMSLTESGLIYADPYNIEYEEVKHALKLYSSQELNMCKSPLNVKYIPLGFFSSEINPDPFDSTMAFIDKLTSISTTIMKSSDKKSVLQKELIKVNENLPACVYIPFNNPKLRESFVLHIPISEAKVFTTKERAPYLICIEVFRPLQEFKMQRNINNSYMRRSMSSGADRGFAKSFMHNHSTSFLEKMATQTIDPRYFKGPTQSMMIPRLRPAHSLTQEYHYDTFKDSRLNSLAVVYEVDTSDSSEDIIKSFKKTADRIRQNSPYGTLNTWSLVHVIVKSGDDLRQEQLAMQLISFFLQTFKEKSLKLWLYAYDILATGQDCGILECVPDAISIDALKKATQRKTLYEYFLQTYGEENSHTFRKARKCFMRSLAGYSLLCYILQIKDRHNGNILMDKSGHIIHIDFGFMLSNAPGKGMKFEKAPFKLTDEFENLLGGRRSNFFIKFRTLCVKGFTALKDRAEQIILMVDMMRTGAGASLGCFSAGEQTTKMLRERLMPGGRQSDREYINELIDESLDNWTTRCYDKFQYCCQNILY</sequence>
<proteinExistence type="predicted"/>
<organism evidence="6 7">
    <name type="scientific">Stentor coeruleus</name>
    <dbReference type="NCBI Taxonomy" id="5963"/>
    <lineage>
        <taxon>Eukaryota</taxon>
        <taxon>Sar</taxon>
        <taxon>Alveolata</taxon>
        <taxon>Ciliophora</taxon>
        <taxon>Postciliodesmatophora</taxon>
        <taxon>Heterotrichea</taxon>
        <taxon>Heterotrichida</taxon>
        <taxon>Stentoridae</taxon>
        <taxon>Stentor</taxon>
    </lineage>
</organism>
<feature type="domain" description="PI3K/PI4K catalytic" evidence="5">
    <location>
        <begin position="431"/>
        <end position="709"/>
    </location>
</feature>
<name>A0A1R2BS42_9CILI</name>
<dbReference type="GO" id="GO:0005737">
    <property type="term" value="C:cytoplasm"/>
    <property type="evidence" value="ECO:0007669"/>
    <property type="project" value="TreeGrafter"/>
</dbReference>
<comment type="catalytic activity">
    <reaction evidence="1">
        <text>a 1,2-diacyl-sn-glycero-3-phospho-(1D-myo-inositol) + ATP = a 1,2-diacyl-sn-glycero-3-phospho-(1D-myo-inositol 4-phosphate) + ADP + H(+)</text>
        <dbReference type="Rhea" id="RHEA:19877"/>
        <dbReference type="ChEBI" id="CHEBI:15378"/>
        <dbReference type="ChEBI" id="CHEBI:30616"/>
        <dbReference type="ChEBI" id="CHEBI:57880"/>
        <dbReference type="ChEBI" id="CHEBI:58178"/>
        <dbReference type="ChEBI" id="CHEBI:456216"/>
        <dbReference type="EC" id="2.7.1.67"/>
    </reaction>
</comment>
<evidence type="ECO:0000256" key="1">
    <source>
        <dbReference type="ARBA" id="ARBA00001686"/>
    </source>
</evidence>
<dbReference type="PROSITE" id="PS00915">
    <property type="entry name" value="PI3_4_KINASE_1"/>
    <property type="match status" value="1"/>
</dbReference>
<dbReference type="Gene3D" id="3.30.1010.10">
    <property type="entry name" value="Phosphatidylinositol 3-kinase Catalytic Subunit, Chain A, domain 4"/>
    <property type="match status" value="1"/>
</dbReference>
<gene>
    <name evidence="6" type="ORF">SteCoe_20393</name>
</gene>
<evidence type="ECO:0000256" key="2">
    <source>
        <dbReference type="ARBA" id="ARBA00012169"/>
    </source>
</evidence>
<dbReference type="OrthoDB" id="10264149at2759"/>
<accession>A0A1R2BS42</accession>
<dbReference type="PANTHER" id="PTHR10048:SF22">
    <property type="entry name" value="PHOSPHATIDYLINOSITOL 4-KINASE BETA"/>
    <property type="match status" value="1"/>
</dbReference>
<dbReference type="Gene3D" id="1.10.1070.11">
    <property type="entry name" value="Phosphatidylinositol 3-/4-kinase, catalytic domain"/>
    <property type="match status" value="1"/>
</dbReference>
<dbReference type="InterPro" id="IPR015433">
    <property type="entry name" value="PI3/4_kinase"/>
</dbReference>
<dbReference type="InterPro" id="IPR000403">
    <property type="entry name" value="PI3/4_kinase_cat_dom"/>
</dbReference>
<protein>
    <recommendedName>
        <fullName evidence="2">1-phosphatidylinositol 4-kinase</fullName>
        <ecNumber evidence="2">2.7.1.67</ecNumber>
    </recommendedName>
</protein>
<reference evidence="6 7" key="1">
    <citation type="submission" date="2016-11" db="EMBL/GenBank/DDBJ databases">
        <title>The macronuclear genome of Stentor coeruleus: a giant cell with tiny introns.</title>
        <authorList>
            <person name="Slabodnick M."/>
            <person name="Ruby J.G."/>
            <person name="Reiff S.B."/>
            <person name="Swart E.C."/>
            <person name="Gosai S."/>
            <person name="Prabakaran S."/>
            <person name="Witkowska E."/>
            <person name="Larue G.E."/>
            <person name="Fisher S."/>
            <person name="Freeman R.M."/>
            <person name="Gunawardena J."/>
            <person name="Chu W."/>
            <person name="Stover N.A."/>
            <person name="Gregory B.D."/>
            <person name="Nowacki M."/>
            <person name="Derisi J."/>
            <person name="Roy S.W."/>
            <person name="Marshall W.F."/>
            <person name="Sood P."/>
        </authorList>
    </citation>
    <scope>NUCLEOTIDE SEQUENCE [LARGE SCALE GENOMIC DNA]</scope>
    <source>
        <strain evidence="6">WM001</strain>
    </source>
</reference>
<dbReference type="InterPro" id="IPR011009">
    <property type="entry name" value="Kinase-like_dom_sf"/>
</dbReference>
<evidence type="ECO:0000313" key="6">
    <source>
        <dbReference type="EMBL" id="OMJ79584.1"/>
    </source>
</evidence>
<dbReference type="PROSITE" id="PS00916">
    <property type="entry name" value="PI3_4_KINASE_2"/>
    <property type="match status" value="1"/>
</dbReference>
<dbReference type="Proteomes" id="UP000187209">
    <property type="component" value="Unassembled WGS sequence"/>
</dbReference>
<evidence type="ECO:0000256" key="4">
    <source>
        <dbReference type="ARBA" id="ARBA00022777"/>
    </source>
</evidence>
<dbReference type="InterPro" id="IPR057754">
    <property type="entry name" value="PI4-kinase_beta/PIK1_cat"/>
</dbReference>
<dbReference type="InterPro" id="IPR036940">
    <property type="entry name" value="PI3/4_kinase_cat_sf"/>
</dbReference>
<dbReference type="Pfam" id="PF00454">
    <property type="entry name" value="PI3_PI4_kinase"/>
    <property type="match status" value="1"/>
</dbReference>
<dbReference type="GO" id="GO:0048015">
    <property type="term" value="P:phosphatidylinositol-mediated signaling"/>
    <property type="evidence" value="ECO:0007669"/>
    <property type="project" value="TreeGrafter"/>
</dbReference>
<dbReference type="EMBL" id="MPUH01000464">
    <property type="protein sequence ID" value="OMJ79584.1"/>
    <property type="molecule type" value="Genomic_DNA"/>
</dbReference>
<dbReference type="SUPFAM" id="SSF56112">
    <property type="entry name" value="Protein kinase-like (PK-like)"/>
    <property type="match status" value="1"/>
</dbReference>
<dbReference type="GO" id="GO:0016020">
    <property type="term" value="C:membrane"/>
    <property type="evidence" value="ECO:0007669"/>
    <property type="project" value="TreeGrafter"/>
</dbReference>
<keyword evidence="3" id="KW-0808">Transferase</keyword>
<dbReference type="EC" id="2.7.1.67" evidence="2"/>
<dbReference type="CDD" id="cd05168">
    <property type="entry name" value="PI4Kc_III_beta"/>
    <property type="match status" value="1"/>
</dbReference>
<comment type="caution">
    <text evidence="6">The sequence shown here is derived from an EMBL/GenBank/DDBJ whole genome shotgun (WGS) entry which is preliminary data.</text>
</comment>
<evidence type="ECO:0000259" key="5">
    <source>
        <dbReference type="PROSITE" id="PS50290"/>
    </source>
</evidence>
<keyword evidence="7" id="KW-1185">Reference proteome</keyword>
<dbReference type="FunFam" id="1.10.1070.11:FF:000016">
    <property type="entry name" value="PIK1p Phosphatidylinositol 4-kinase"/>
    <property type="match status" value="1"/>
</dbReference>
<evidence type="ECO:0000256" key="3">
    <source>
        <dbReference type="ARBA" id="ARBA00022679"/>
    </source>
</evidence>
<dbReference type="InterPro" id="IPR018936">
    <property type="entry name" value="PI3/4_kinase_CS"/>
</dbReference>
<dbReference type="PANTHER" id="PTHR10048">
    <property type="entry name" value="PHOSPHATIDYLINOSITOL KINASE"/>
    <property type="match status" value="1"/>
</dbReference>